<dbReference type="Proteomes" id="UP000297975">
    <property type="component" value="Unassembled WGS sequence"/>
</dbReference>
<evidence type="ECO:0000313" key="5">
    <source>
        <dbReference type="Proteomes" id="UP000297975"/>
    </source>
</evidence>
<keyword evidence="1" id="KW-0645">Protease</keyword>
<evidence type="ECO:0000259" key="2">
    <source>
        <dbReference type="PROSITE" id="PS50106"/>
    </source>
</evidence>
<dbReference type="InterPro" id="IPR001478">
    <property type="entry name" value="PDZ"/>
</dbReference>
<dbReference type="GO" id="GO:0006508">
    <property type="term" value="P:proteolysis"/>
    <property type="evidence" value="ECO:0007669"/>
    <property type="project" value="UniProtKB-KW"/>
</dbReference>
<dbReference type="SUPFAM" id="SSF54211">
    <property type="entry name" value="Ribosomal protein S5 domain 2-like"/>
    <property type="match status" value="1"/>
</dbReference>
<comment type="catalytic activity">
    <reaction evidence="1">
        <text>Hydrolysis of proteins in presence of ATP.</text>
        <dbReference type="EC" id="3.4.21.53"/>
    </reaction>
</comment>
<feature type="domain" description="PDZ" evidence="2">
    <location>
        <begin position="113"/>
        <end position="187"/>
    </location>
</feature>
<keyword evidence="5" id="KW-1185">Reference proteome</keyword>
<sequence length="348" mass="38702">MQIKRKQLIFFVILLGLIFFLTSYKLDYYIYQPGGIYALDDVVDVEGHFDSEGELHLVTVRGGQATPIYYLWAKIRPFYQIYDLEQIRPEGVSQEEYMETQIHFMETSQEAATVVAYKAANKDITIDYKGVYVMAVVDSMPAQGHLERGDRIIAINGQDVTSAQEVLDIISPLEKGESIDLTVIREEEEVEREINVSFALGSFPNDPDRAGMGISLVTDRDVSVEPEIEFDSGGIGGPSAGLMLTLEIYDQLTSEDITKGYQIAGTGEIDYDGNVYRIGGIDKKVVAADNEGADIFFAPNEEGREGSNYQVAKETAEEIGTDMKVVAVDTFEDALNYLNELDEKETGN</sequence>
<keyword evidence="1" id="KW-0720">Serine protease</keyword>
<dbReference type="InterPro" id="IPR027065">
    <property type="entry name" value="Lon_Prtase"/>
</dbReference>
<reference evidence="4 5" key="1">
    <citation type="submission" date="2019-03" db="EMBL/GenBank/DDBJ databases">
        <authorList>
            <person name="He R.-H."/>
        </authorList>
    </citation>
    <scope>NUCLEOTIDE SEQUENCE [LARGE SCALE GENOMIC DNA]</scope>
    <source>
        <strain evidence="5">SH 714</strain>
    </source>
</reference>
<comment type="caution">
    <text evidence="4">The sequence shown here is derived from an EMBL/GenBank/DDBJ whole genome shotgun (WGS) entry which is preliminary data.</text>
</comment>
<feature type="domain" description="Lon proteolytic" evidence="3">
    <location>
        <begin position="191"/>
        <end position="341"/>
    </location>
</feature>
<dbReference type="PANTHER" id="PTHR10046">
    <property type="entry name" value="ATP DEPENDENT LON PROTEASE FAMILY MEMBER"/>
    <property type="match status" value="1"/>
</dbReference>
<dbReference type="InterPro" id="IPR014721">
    <property type="entry name" value="Ribsml_uS5_D2-typ_fold_subgr"/>
</dbReference>
<dbReference type="OrthoDB" id="2356897at2"/>
<dbReference type="Gene3D" id="2.30.42.10">
    <property type="match status" value="1"/>
</dbReference>
<gene>
    <name evidence="4" type="ORF">E3U55_05720</name>
</gene>
<dbReference type="Pfam" id="PF05362">
    <property type="entry name" value="Lon_C"/>
    <property type="match status" value="1"/>
</dbReference>
<dbReference type="PROSITE" id="PS51786">
    <property type="entry name" value="LON_PROTEOLYTIC"/>
    <property type="match status" value="1"/>
</dbReference>
<dbReference type="SMART" id="SM00228">
    <property type="entry name" value="PDZ"/>
    <property type="match status" value="1"/>
</dbReference>
<dbReference type="GO" id="GO:0005524">
    <property type="term" value="F:ATP binding"/>
    <property type="evidence" value="ECO:0007669"/>
    <property type="project" value="InterPro"/>
</dbReference>
<dbReference type="GO" id="GO:0004176">
    <property type="term" value="F:ATP-dependent peptidase activity"/>
    <property type="evidence" value="ECO:0007669"/>
    <property type="project" value="UniProtKB-UniRule"/>
</dbReference>
<dbReference type="InterPro" id="IPR008269">
    <property type="entry name" value="Lon_proteolytic"/>
</dbReference>
<protein>
    <recommendedName>
        <fullName evidence="1">endopeptidase La</fullName>
        <ecNumber evidence="1">3.4.21.53</ecNumber>
    </recommendedName>
</protein>
<proteinExistence type="inferred from homology"/>
<dbReference type="InterPro" id="IPR020568">
    <property type="entry name" value="Ribosomal_Su5_D2-typ_SF"/>
</dbReference>
<evidence type="ECO:0000313" key="4">
    <source>
        <dbReference type="EMBL" id="TFB23316.1"/>
    </source>
</evidence>
<dbReference type="Pfam" id="PF13180">
    <property type="entry name" value="PDZ_2"/>
    <property type="match status" value="1"/>
</dbReference>
<name>A0A4Y8IVP3_9BACI</name>
<dbReference type="PROSITE" id="PS50106">
    <property type="entry name" value="PDZ"/>
    <property type="match status" value="1"/>
</dbReference>
<dbReference type="AlphaFoldDB" id="A0A4Y8IVP3"/>
<dbReference type="EC" id="3.4.21.53" evidence="1"/>
<feature type="active site" evidence="1">
    <location>
        <position position="239"/>
    </location>
</feature>
<evidence type="ECO:0000259" key="3">
    <source>
        <dbReference type="PROSITE" id="PS51786"/>
    </source>
</evidence>
<comment type="similarity">
    <text evidence="1">Belongs to the peptidase S16 family.</text>
</comment>
<evidence type="ECO:0000256" key="1">
    <source>
        <dbReference type="PROSITE-ProRule" id="PRU01122"/>
    </source>
</evidence>
<keyword evidence="1" id="KW-0378">Hydrolase</keyword>
<dbReference type="NCBIfam" id="NF041438">
    <property type="entry name" value="SepM_fam_S16"/>
    <property type="match status" value="1"/>
</dbReference>
<dbReference type="SUPFAM" id="SSF50156">
    <property type="entry name" value="PDZ domain-like"/>
    <property type="match status" value="1"/>
</dbReference>
<dbReference type="EMBL" id="SOPW01000004">
    <property type="protein sequence ID" value="TFB23316.1"/>
    <property type="molecule type" value="Genomic_DNA"/>
</dbReference>
<feature type="active site" evidence="1">
    <location>
        <position position="284"/>
    </location>
</feature>
<dbReference type="InterPro" id="IPR036034">
    <property type="entry name" value="PDZ_sf"/>
</dbReference>
<dbReference type="GO" id="GO:0004252">
    <property type="term" value="F:serine-type endopeptidase activity"/>
    <property type="evidence" value="ECO:0007669"/>
    <property type="project" value="UniProtKB-UniRule"/>
</dbReference>
<dbReference type="Gene3D" id="3.30.230.10">
    <property type="match status" value="1"/>
</dbReference>
<dbReference type="GO" id="GO:0030163">
    <property type="term" value="P:protein catabolic process"/>
    <property type="evidence" value="ECO:0007669"/>
    <property type="project" value="InterPro"/>
</dbReference>
<dbReference type="RefSeq" id="WP_134339388.1">
    <property type="nucleotide sequence ID" value="NZ_SOPW01000004.1"/>
</dbReference>
<accession>A0A4Y8IVP3</accession>
<organism evidence="4 5">
    <name type="scientific">Filobacillus milosensis</name>
    <dbReference type="NCBI Taxonomy" id="94137"/>
    <lineage>
        <taxon>Bacteria</taxon>
        <taxon>Bacillati</taxon>
        <taxon>Bacillota</taxon>
        <taxon>Bacilli</taxon>
        <taxon>Bacillales</taxon>
        <taxon>Bacillaceae</taxon>
        <taxon>Filobacillus</taxon>
    </lineage>
</organism>